<dbReference type="Pfam" id="PF04195">
    <property type="entry name" value="Transposase_28"/>
    <property type="match status" value="1"/>
</dbReference>
<evidence type="ECO:0000256" key="1">
    <source>
        <dbReference type="SAM" id="Coils"/>
    </source>
</evidence>
<protein>
    <recommendedName>
        <fullName evidence="3">Transposase (putative) gypsy type domain-containing protein</fullName>
    </recommendedName>
</protein>
<feature type="region of interest" description="Disordered" evidence="2">
    <location>
        <begin position="202"/>
        <end position="226"/>
    </location>
</feature>
<reference evidence="4" key="1">
    <citation type="submission" date="2018-05" db="EMBL/GenBank/DDBJ databases">
        <title>Draft genome of Mucuna pruriens seed.</title>
        <authorList>
            <person name="Nnadi N.E."/>
            <person name="Vos R."/>
            <person name="Hasami M.H."/>
            <person name="Devisetty U.K."/>
            <person name="Aguiy J.C."/>
        </authorList>
    </citation>
    <scope>NUCLEOTIDE SEQUENCE [LARGE SCALE GENOMIC DNA]</scope>
    <source>
        <strain evidence="4">JCA_2017</strain>
    </source>
</reference>
<evidence type="ECO:0000313" key="5">
    <source>
        <dbReference type="Proteomes" id="UP000257109"/>
    </source>
</evidence>
<name>A0A371I718_MUCPR</name>
<gene>
    <name evidence="4" type="ORF">CR513_04581</name>
</gene>
<dbReference type="OrthoDB" id="1750920at2759"/>
<dbReference type="EMBL" id="QJKJ01000765">
    <property type="protein sequence ID" value="RDY10832.1"/>
    <property type="molecule type" value="Genomic_DNA"/>
</dbReference>
<dbReference type="PANTHER" id="PTHR31099">
    <property type="entry name" value="OS06G0165300 PROTEIN"/>
    <property type="match status" value="1"/>
</dbReference>
<evidence type="ECO:0000313" key="4">
    <source>
        <dbReference type="EMBL" id="RDY10832.1"/>
    </source>
</evidence>
<accession>A0A371I718</accession>
<proteinExistence type="predicted"/>
<feature type="non-terminal residue" evidence="4">
    <location>
        <position position="1"/>
    </location>
</feature>
<sequence length="449" mass="49328">MVALFKEEHACHATQADEDDFIFMYDTIFEDLGISLPFDFFFAEVLWTLGIVPSQLHPNSWAVLQDFKTVCQALSIKPMTPFLFSFYTAEINQGASWVSFAAKHRMNLFRPYLKSYRGFKNRYVKVVPVKDAPYYGRGTHLLVLAYAKPGTKSSGYHLSAMIQQGKTAAGNKSVGLTVDSTPPPAVSTTSIMQQKLAFKLVPAPPPLPSPKRKVASSPSEGEVKKAKPTKAILAVEPPLVATPSEIMVVDVGGIASEQIREADIILEKVPPIVADQGTSAAIPITDSSTPAPTESIDRVERPTSSGKEDSNTVAGPSGTRSLWGIRLDPPSLRLGVKLDARDHESLLSIGIVNSLNVVAASCIRTTAIVNALRLALLQMEKLAQEGLWSRQEMAKLLNDNSEIKRANQQLLEDNTNLRKVFQYLSSENDELRRANQRLLEVNTKLKRAN</sequence>
<evidence type="ECO:0000256" key="2">
    <source>
        <dbReference type="SAM" id="MobiDB-lite"/>
    </source>
</evidence>
<feature type="compositionally biased region" description="Polar residues" evidence="2">
    <location>
        <begin position="311"/>
        <end position="320"/>
    </location>
</feature>
<feature type="region of interest" description="Disordered" evidence="2">
    <location>
        <begin position="279"/>
        <end position="320"/>
    </location>
</feature>
<evidence type="ECO:0000259" key="3">
    <source>
        <dbReference type="Pfam" id="PF04195"/>
    </source>
</evidence>
<feature type="compositionally biased region" description="Basic and acidic residues" evidence="2">
    <location>
        <begin position="295"/>
        <end position="310"/>
    </location>
</feature>
<keyword evidence="1" id="KW-0175">Coiled coil</keyword>
<comment type="caution">
    <text evidence="4">The sequence shown here is derived from an EMBL/GenBank/DDBJ whole genome shotgun (WGS) entry which is preliminary data.</text>
</comment>
<feature type="domain" description="Transposase (putative) gypsy type" evidence="3">
    <location>
        <begin position="32"/>
        <end position="89"/>
    </location>
</feature>
<feature type="coiled-coil region" evidence="1">
    <location>
        <begin position="393"/>
        <end position="448"/>
    </location>
</feature>
<dbReference type="InterPro" id="IPR007321">
    <property type="entry name" value="Transposase_28"/>
</dbReference>
<dbReference type="PANTHER" id="PTHR31099:SF49">
    <property type="entry name" value="MYOSIN HEAVY CHAIN-LIKE PROTEIN"/>
    <property type="match status" value="1"/>
</dbReference>
<organism evidence="4 5">
    <name type="scientific">Mucuna pruriens</name>
    <name type="common">Velvet bean</name>
    <name type="synonym">Dolichos pruriens</name>
    <dbReference type="NCBI Taxonomy" id="157652"/>
    <lineage>
        <taxon>Eukaryota</taxon>
        <taxon>Viridiplantae</taxon>
        <taxon>Streptophyta</taxon>
        <taxon>Embryophyta</taxon>
        <taxon>Tracheophyta</taxon>
        <taxon>Spermatophyta</taxon>
        <taxon>Magnoliopsida</taxon>
        <taxon>eudicotyledons</taxon>
        <taxon>Gunneridae</taxon>
        <taxon>Pentapetalae</taxon>
        <taxon>rosids</taxon>
        <taxon>fabids</taxon>
        <taxon>Fabales</taxon>
        <taxon>Fabaceae</taxon>
        <taxon>Papilionoideae</taxon>
        <taxon>50 kb inversion clade</taxon>
        <taxon>NPAAA clade</taxon>
        <taxon>indigoferoid/millettioid clade</taxon>
        <taxon>Phaseoleae</taxon>
        <taxon>Mucuna</taxon>
    </lineage>
</organism>
<keyword evidence="5" id="KW-1185">Reference proteome</keyword>
<dbReference type="AlphaFoldDB" id="A0A371I718"/>
<dbReference type="Proteomes" id="UP000257109">
    <property type="component" value="Unassembled WGS sequence"/>
</dbReference>